<evidence type="ECO:0000256" key="5">
    <source>
        <dbReference type="ARBA" id="ARBA00022723"/>
    </source>
</evidence>
<evidence type="ECO:0000256" key="8">
    <source>
        <dbReference type="ARBA" id="ARBA00022833"/>
    </source>
</evidence>
<gene>
    <name evidence="16" type="ORF">AKO1_013176</name>
</gene>
<evidence type="ECO:0000256" key="10">
    <source>
        <dbReference type="ARBA" id="ARBA00023002"/>
    </source>
</evidence>
<evidence type="ECO:0000256" key="11">
    <source>
        <dbReference type="ARBA" id="ARBA00023098"/>
    </source>
</evidence>
<accession>A0AAW2YY97</accession>
<evidence type="ECO:0000256" key="1">
    <source>
        <dbReference type="ARBA" id="ARBA00001947"/>
    </source>
</evidence>
<keyword evidence="11" id="KW-0443">Lipid metabolism</keyword>
<evidence type="ECO:0000313" key="17">
    <source>
        <dbReference type="Proteomes" id="UP001431209"/>
    </source>
</evidence>
<reference evidence="16 17" key="1">
    <citation type="submission" date="2024-03" db="EMBL/GenBank/DDBJ databases">
        <title>The Acrasis kona genome and developmental transcriptomes reveal deep origins of eukaryotic multicellular pathways.</title>
        <authorList>
            <person name="Sheikh S."/>
            <person name="Fu C.-J."/>
            <person name="Brown M.W."/>
            <person name="Baldauf S.L."/>
        </authorList>
    </citation>
    <scope>NUCLEOTIDE SEQUENCE [LARGE SCALE GENOMIC DNA]</scope>
    <source>
        <strain evidence="16 17">ATCC MYA-3509</strain>
    </source>
</reference>
<dbReference type="AlphaFoldDB" id="A0AAW2YY97"/>
<evidence type="ECO:0000313" key="16">
    <source>
        <dbReference type="EMBL" id="KAL0481984.1"/>
    </source>
</evidence>
<keyword evidence="17" id="KW-1185">Reference proteome</keyword>
<dbReference type="GO" id="GO:0080132">
    <property type="term" value="F:fatty acid 2-hydroxylase activity"/>
    <property type="evidence" value="ECO:0007669"/>
    <property type="project" value="InterPro"/>
</dbReference>
<keyword evidence="12 14" id="KW-0472">Membrane</keyword>
<keyword evidence="13" id="KW-0275">Fatty acid biosynthesis</keyword>
<organism evidence="16 17">
    <name type="scientific">Acrasis kona</name>
    <dbReference type="NCBI Taxonomy" id="1008807"/>
    <lineage>
        <taxon>Eukaryota</taxon>
        <taxon>Discoba</taxon>
        <taxon>Heterolobosea</taxon>
        <taxon>Tetramitia</taxon>
        <taxon>Eutetramitia</taxon>
        <taxon>Acrasidae</taxon>
        <taxon>Acrasis</taxon>
    </lineage>
</organism>
<dbReference type="EMBL" id="JAOPGA020000802">
    <property type="protein sequence ID" value="KAL0481984.1"/>
    <property type="molecule type" value="Genomic_DNA"/>
</dbReference>
<feature type="transmembrane region" description="Helical" evidence="14">
    <location>
        <begin position="61"/>
        <end position="77"/>
    </location>
</feature>
<keyword evidence="6" id="KW-0256">Endoplasmic reticulum</keyword>
<keyword evidence="9 14" id="KW-1133">Transmembrane helix</keyword>
<evidence type="ECO:0000256" key="7">
    <source>
        <dbReference type="ARBA" id="ARBA00022832"/>
    </source>
</evidence>
<evidence type="ECO:0000256" key="6">
    <source>
        <dbReference type="ARBA" id="ARBA00022824"/>
    </source>
</evidence>
<protein>
    <recommendedName>
        <fullName evidence="15">Fatty acid hydroxylase domain-containing protein</fullName>
    </recommendedName>
</protein>
<evidence type="ECO:0000256" key="3">
    <source>
        <dbReference type="ARBA" id="ARBA00022516"/>
    </source>
</evidence>
<evidence type="ECO:0000256" key="13">
    <source>
        <dbReference type="ARBA" id="ARBA00023160"/>
    </source>
</evidence>
<keyword evidence="3" id="KW-0444">Lipid biosynthesis</keyword>
<keyword evidence="10" id="KW-0560">Oxidoreductase</keyword>
<comment type="subcellular location">
    <subcellularLocation>
        <location evidence="2">Endoplasmic reticulum membrane</location>
        <topology evidence="2">Multi-pass membrane protein</topology>
    </subcellularLocation>
</comment>
<sequence length="250" mass="29647">MDALVDTRQGKKDALDPEIPLLDMIDRVGERYQAWVHKPHFHSKSLYLFAKSGFLEFNSHMSWYLIPAFWTPFFIYHMYKAYSYNNLSIWFYPFAILLSQFSWGILEYSLHRWAFHAKTNHWITNRLHFIFHGVHHLTPMDTERLVFPPIPGYILIYTPARLFFGLFLTNMTFFHLFLGFGIVAYICYDLTHYYIHHGRKVGGIFKYLKETHNHHHFAANGEESNFGVSLNGKVIDYILRTNVDPTESKQ</sequence>
<comment type="caution">
    <text evidence="16">The sequence shown here is derived from an EMBL/GenBank/DDBJ whole genome shotgun (WGS) entry which is preliminary data.</text>
</comment>
<dbReference type="GO" id="GO:0005506">
    <property type="term" value="F:iron ion binding"/>
    <property type="evidence" value="ECO:0007669"/>
    <property type="project" value="InterPro"/>
</dbReference>
<evidence type="ECO:0000256" key="2">
    <source>
        <dbReference type="ARBA" id="ARBA00004477"/>
    </source>
</evidence>
<evidence type="ECO:0000256" key="14">
    <source>
        <dbReference type="SAM" id="Phobius"/>
    </source>
</evidence>
<feature type="transmembrane region" description="Helical" evidence="14">
    <location>
        <begin position="89"/>
        <end position="106"/>
    </location>
</feature>
<comment type="cofactor">
    <cofactor evidence="1">
        <name>Zn(2+)</name>
        <dbReference type="ChEBI" id="CHEBI:29105"/>
    </cofactor>
</comment>
<evidence type="ECO:0000256" key="9">
    <source>
        <dbReference type="ARBA" id="ARBA00022989"/>
    </source>
</evidence>
<keyword evidence="5" id="KW-0479">Metal-binding</keyword>
<name>A0AAW2YY97_9EUKA</name>
<dbReference type="PANTHER" id="PTHR12863:SF1">
    <property type="entry name" value="FATTY ACID 2-HYDROXYLASE"/>
    <property type="match status" value="1"/>
</dbReference>
<dbReference type="Proteomes" id="UP001431209">
    <property type="component" value="Unassembled WGS sequence"/>
</dbReference>
<dbReference type="GO" id="GO:0005789">
    <property type="term" value="C:endoplasmic reticulum membrane"/>
    <property type="evidence" value="ECO:0007669"/>
    <property type="project" value="UniProtKB-SubCell"/>
</dbReference>
<keyword evidence="8" id="KW-0862">Zinc</keyword>
<dbReference type="GO" id="GO:0006633">
    <property type="term" value="P:fatty acid biosynthetic process"/>
    <property type="evidence" value="ECO:0007669"/>
    <property type="project" value="UniProtKB-KW"/>
</dbReference>
<proteinExistence type="predicted"/>
<evidence type="ECO:0000256" key="4">
    <source>
        <dbReference type="ARBA" id="ARBA00022692"/>
    </source>
</evidence>
<dbReference type="Pfam" id="PF04116">
    <property type="entry name" value="FA_hydroxylase"/>
    <property type="match status" value="1"/>
</dbReference>
<keyword evidence="4 14" id="KW-0812">Transmembrane</keyword>
<dbReference type="InterPro" id="IPR014430">
    <property type="entry name" value="Scs7"/>
</dbReference>
<evidence type="ECO:0000259" key="15">
    <source>
        <dbReference type="Pfam" id="PF04116"/>
    </source>
</evidence>
<dbReference type="InterPro" id="IPR006694">
    <property type="entry name" value="Fatty_acid_hydroxylase"/>
</dbReference>
<feature type="domain" description="Fatty acid hydroxylase" evidence="15">
    <location>
        <begin position="101"/>
        <end position="241"/>
    </location>
</feature>
<keyword evidence="7" id="KW-0276">Fatty acid metabolism</keyword>
<feature type="transmembrane region" description="Helical" evidence="14">
    <location>
        <begin position="162"/>
        <end position="188"/>
    </location>
</feature>
<dbReference type="PANTHER" id="PTHR12863">
    <property type="entry name" value="FATTY ACID HYDROXYLASE"/>
    <property type="match status" value="1"/>
</dbReference>
<evidence type="ECO:0000256" key="12">
    <source>
        <dbReference type="ARBA" id="ARBA00023136"/>
    </source>
</evidence>